<dbReference type="Pfam" id="PF01494">
    <property type="entry name" value="FAD_binding_3"/>
    <property type="match status" value="1"/>
</dbReference>
<comment type="caution">
    <text evidence="8">The sequence shown here is derived from an EMBL/GenBank/DDBJ whole genome shotgun (WGS) entry which is preliminary data.</text>
</comment>
<dbReference type="InterPro" id="IPR002938">
    <property type="entry name" value="FAD-bd"/>
</dbReference>
<accession>A0ABR2X8J0</accession>
<keyword evidence="5" id="KW-0560">Oxidoreductase</keyword>
<comment type="cofactor">
    <cofactor evidence="1">
        <name>FAD</name>
        <dbReference type="ChEBI" id="CHEBI:57692"/>
    </cofactor>
</comment>
<proteinExistence type="predicted"/>
<evidence type="ECO:0000256" key="6">
    <source>
        <dbReference type="ARBA" id="ARBA00023033"/>
    </source>
</evidence>
<dbReference type="SUPFAM" id="SSF51905">
    <property type="entry name" value="FAD/NAD(P)-binding domain"/>
    <property type="match status" value="1"/>
</dbReference>
<evidence type="ECO:0000256" key="1">
    <source>
        <dbReference type="ARBA" id="ARBA00001974"/>
    </source>
</evidence>
<name>A0ABR2X8J0_9PEZI</name>
<dbReference type="Gene3D" id="3.50.50.60">
    <property type="entry name" value="FAD/NAD(P)-binding domain"/>
    <property type="match status" value="1"/>
</dbReference>
<dbReference type="EMBL" id="JARVKM010000101">
    <property type="protein sequence ID" value="KAK9770100.1"/>
    <property type="molecule type" value="Genomic_DNA"/>
</dbReference>
<evidence type="ECO:0000259" key="7">
    <source>
        <dbReference type="Pfam" id="PF01494"/>
    </source>
</evidence>
<comment type="pathway">
    <text evidence="2">Secondary metabolite biosynthesis.</text>
</comment>
<keyword evidence="3" id="KW-0285">Flavoprotein</keyword>
<organism evidence="8 9">
    <name type="scientific">Seiridium cardinale</name>
    <dbReference type="NCBI Taxonomy" id="138064"/>
    <lineage>
        <taxon>Eukaryota</taxon>
        <taxon>Fungi</taxon>
        <taxon>Dikarya</taxon>
        <taxon>Ascomycota</taxon>
        <taxon>Pezizomycotina</taxon>
        <taxon>Sordariomycetes</taxon>
        <taxon>Xylariomycetidae</taxon>
        <taxon>Amphisphaeriales</taxon>
        <taxon>Sporocadaceae</taxon>
        <taxon>Seiridium</taxon>
    </lineage>
</organism>
<keyword evidence="4" id="KW-0274">FAD</keyword>
<dbReference type="PANTHER" id="PTHR47178:SF5">
    <property type="entry name" value="FAD-BINDING DOMAIN-CONTAINING PROTEIN"/>
    <property type="match status" value="1"/>
</dbReference>
<evidence type="ECO:0000256" key="4">
    <source>
        <dbReference type="ARBA" id="ARBA00022827"/>
    </source>
</evidence>
<protein>
    <submittedName>
        <fullName evidence="8">FAD-binding domain-containing protein</fullName>
    </submittedName>
</protein>
<dbReference type="Proteomes" id="UP001465668">
    <property type="component" value="Unassembled WGS sequence"/>
</dbReference>
<reference evidence="8 9" key="1">
    <citation type="submission" date="2024-02" db="EMBL/GenBank/DDBJ databases">
        <title>First draft genome assembly of two strains of Seiridium cardinale.</title>
        <authorList>
            <person name="Emiliani G."/>
            <person name="Scali E."/>
        </authorList>
    </citation>
    <scope>NUCLEOTIDE SEQUENCE [LARGE SCALE GENOMIC DNA]</scope>
    <source>
        <strain evidence="8 9">BM-138-000479</strain>
    </source>
</reference>
<feature type="domain" description="FAD-binding" evidence="7">
    <location>
        <begin position="308"/>
        <end position="371"/>
    </location>
</feature>
<keyword evidence="9" id="KW-1185">Reference proteome</keyword>
<evidence type="ECO:0000313" key="9">
    <source>
        <dbReference type="Proteomes" id="UP001465668"/>
    </source>
</evidence>
<dbReference type="PANTHER" id="PTHR47178">
    <property type="entry name" value="MONOOXYGENASE, FAD-BINDING"/>
    <property type="match status" value="1"/>
</dbReference>
<evidence type="ECO:0000256" key="3">
    <source>
        <dbReference type="ARBA" id="ARBA00022630"/>
    </source>
</evidence>
<sequence length="390" mass="41742">MSTAKPVLISGAGLGGLLLARSLQRHGVPFLLYERDATGSARSQGYRIRLSSQGINALSATLPSDKYQQIRSGRSNTTVGQFTMVDAKTMQPKQMPTGSGPGPRGGGEVLGIDRAFLRNTLFEGIEEVVHFDNNVVGYELASTGVVAKFSDGTRSPEGSLLVAADGVHSKITKQLTDNQLKVYDTGARMIHGSSPKASFAALSQGKFGAFGVSDDSNPAGKVAMITNVRDEEGDDLHFGWVLVGEPGTFDAPNDDFSVTGQAAVDISVHLTKEWSDVVRPILEQQQVAEAAFLKMSTSSPDGVPEWKNEPRVTLLGDAVHAMTPAGGVGANTALRDAELLGRLIAEGNGWREGLTRDYEEEMRVYASQNVKDSWEAASKQFSIKELNKTI</sequence>
<keyword evidence="6" id="KW-0503">Monooxygenase</keyword>
<evidence type="ECO:0000256" key="2">
    <source>
        <dbReference type="ARBA" id="ARBA00005179"/>
    </source>
</evidence>
<evidence type="ECO:0000313" key="8">
    <source>
        <dbReference type="EMBL" id="KAK9770100.1"/>
    </source>
</evidence>
<gene>
    <name evidence="8" type="ORF">SCAR479_13205</name>
</gene>
<dbReference type="PRINTS" id="PR00420">
    <property type="entry name" value="RNGMNOXGNASE"/>
</dbReference>
<evidence type="ECO:0000256" key="5">
    <source>
        <dbReference type="ARBA" id="ARBA00023002"/>
    </source>
</evidence>
<dbReference type="InterPro" id="IPR036188">
    <property type="entry name" value="FAD/NAD-bd_sf"/>
</dbReference>